<keyword evidence="6" id="KW-0472">Membrane</keyword>
<evidence type="ECO:0000259" key="8">
    <source>
        <dbReference type="PROSITE" id="PS50885"/>
    </source>
</evidence>
<feature type="domain" description="HAMP" evidence="8">
    <location>
        <begin position="56"/>
        <end position="111"/>
    </location>
</feature>
<evidence type="ECO:0000256" key="6">
    <source>
        <dbReference type="SAM" id="Phobius"/>
    </source>
</evidence>
<evidence type="ECO:0000259" key="7">
    <source>
        <dbReference type="PROSITE" id="PS50109"/>
    </source>
</evidence>
<dbReference type="SUPFAM" id="SSF158472">
    <property type="entry name" value="HAMP domain-like"/>
    <property type="match status" value="1"/>
</dbReference>
<dbReference type="Gene3D" id="1.10.287.130">
    <property type="match status" value="1"/>
</dbReference>
<keyword evidence="6" id="KW-1133">Transmembrane helix</keyword>
<reference evidence="9" key="1">
    <citation type="submission" date="2018-06" db="EMBL/GenBank/DDBJ databases">
        <authorList>
            <person name="Zhirakovskaya E."/>
        </authorList>
    </citation>
    <scope>NUCLEOTIDE SEQUENCE</scope>
</reference>
<sequence>MVSVSVPVQHVVAVLGVVTIESSDVNAIIAAEREALIPFIIVAVLVTLASSLTLTFLIARPIRSLAVAADRIRRGGVRRSSIPDLSSRRDEIGDLSKSLESMTNALYERLDAIESFAADVSHEIKNPLTSIRSAVETLPLAKDEKSRQKLLAILNSDVSRLDRLVSDISSSSRLDIDLARARAEPIDLPLFLADIISVYDNMKAAKSVRIKLVEELSAPRILFAAEQQLARVLQNLIDNAITFSPKDGSIIVCLSQSEKDGEQWARIEVQDEGEGIPPDNLETVFRRFYTDRPKGQKFGTHSGLGLAIVRQIVSAHKGRIWAENAKNTDGKITGAKFIVELPLKLGQSI</sequence>
<dbReference type="CDD" id="cd00082">
    <property type="entry name" value="HisKA"/>
    <property type="match status" value="1"/>
</dbReference>
<evidence type="ECO:0000256" key="3">
    <source>
        <dbReference type="ARBA" id="ARBA00022553"/>
    </source>
</evidence>
<dbReference type="InterPro" id="IPR036097">
    <property type="entry name" value="HisK_dim/P_sf"/>
</dbReference>
<dbReference type="GO" id="GO:0016020">
    <property type="term" value="C:membrane"/>
    <property type="evidence" value="ECO:0007669"/>
    <property type="project" value="InterPro"/>
</dbReference>
<dbReference type="EMBL" id="UOEE01000093">
    <property type="protein sequence ID" value="VAV89714.1"/>
    <property type="molecule type" value="Genomic_DNA"/>
</dbReference>
<evidence type="ECO:0000256" key="1">
    <source>
        <dbReference type="ARBA" id="ARBA00000085"/>
    </source>
</evidence>
<keyword evidence="5 9" id="KW-0418">Kinase</keyword>
<proteinExistence type="predicted"/>
<dbReference type="SMART" id="SM00304">
    <property type="entry name" value="HAMP"/>
    <property type="match status" value="1"/>
</dbReference>
<dbReference type="GO" id="GO:0000155">
    <property type="term" value="F:phosphorelay sensor kinase activity"/>
    <property type="evidence" value="ECO:0007669"/>
    <property type="project" value="InterPro"/>
</dbReference>
<dbReference type="EC" id="2.7.13.3" evidence="2"/>
<comment type="catalytic activity">
    <reaction evidence="1">
        <text>ATP + protein L-histidine = ADP + protein N-phospho-L-histidine.</text>
        <dbReference type="EC" id="2.7.13.3"/>
    </reaction>
</comment>
<dbReference type="Gene3D" id="3.30.565.10">
    <property type="entry name" value="Histidine kinase-like ATPase, C-terminal domain"/>
    <property type="match status" value="1"/>
</dbReference>
<evidence type="ECO:0000256" key="2">
    <source>
        <dbReference type="ARBA" id="ARBA00012438"/>
    </source>
</evidence>
<evidence type="ECO:0000256" key="5">
    <source>
        <dbReference type="ARBA" id="ARBA00022777"/>
    </source>
</evidence>
<dbReference type="PRINTS" id="PR00344">
    <property type="entry name" value="BCTRLSENSOR"/>
</dbReference>
<dbReference type="Pfam" id="PF00672">
    <property type="entry name" value="HAMP"/>
    <property type="match status" value="1"/>
</dbReference>
<gene>
    <name evidence="9" type="ORF">MNBD_ALPHA06-1161</name>
</gene>
<dbReference type="SUPFAM" id="SSF55874">
    <property type="entry name" value="ATPase domain of HSP90 chaperone/DNA topoisomerase II/histidine kinase"/>
    <property type="match status" value="1"/>
</dbReference>
<accession>A0A3B0R8W9</accession>
<feature type="domain" description="Histidine kinase" evidence="7">
    <location>
        <begin position="119"/>
        <end position="345"/>
    </location>
</feature>
<dbReference type="PROSITE" id="PS50109">
    <property type="entry name" value="HIS_KIN"/>
    <property type="match status" value="1"/>
</dbReference>
<dbReference type="SUPFAM" id="SSF47384">
    <property type="entry name" value="Homodimeric domain of signal transducing histidine kinase"/>
    <property type="match status" value="1"/>
</dbReference>
<dbReference type="InterPro" id="IPR036890">
    <property type="entry name" value="HATPase_C_sf"/>
</dbReference>
<dbReference type="PROSITE" id="PS50885">
    <property type="entry name" value="HAMP"/>
    <property type="match status" value="1"/>
</dbReference>
<dbReference type="InterPro" id="IPR004358">
    <property type="entry name" value="Sig_transdc_His_kin-like_C"/>
</dbReference>
<dbReference type="SMART" id="SM00388">
    <property type="entry name" value="HisKA"/>
    <property type="match status" value="1"/>
</dbReference>
<dbReference type="InterPro" id="IPR003661">
    <property type="entry name" value="HisK_dim/P_dom"/>
</dbReference>
<dbReference type="InterPro" id="IPR003594">
    <property type="entry name" value="HATPase_dom"/>
</dbReference>
<dbReference type="CDD" id="cd06225">
    <property type="entry name" value="HAMP"/>
    <property type="match status" value="1"/>
</dbReference>
<dbReference type="SMART" id="SM00387">
    <property type="entry name" value="HATPase_c"/>
    <property type="match status" value="1"/>
</dbReference>
<organism evidence="9">
    <name type="scientific">hydrothermal vent metagenome</name>
    <dbReference type="NCBI Taxonomy" id="652676"/>
    <lineage>
        <taxon>unclassified sequences</taxon>
        <taxon>metagenomes</taxon>
        <taxon>ecological metagenomes</taxon>
    </lineage>
</organism>
<evidence type="ECO:0000256" key="4">
    <source>
        <dbReference type="ARBA" id="ARBA00022679"/>
    </source>
</evidence>
<keyword evidence="6" id="KW-0812">Transmembrane</keyword>
<dbReference type="PANTHER" id="PTHR43547">
    <property type="entry name" value="TWO-COMPONENT HISTIDINE KINASE"/>
    <property type="match status" value="1"/>
</dbReference>
<dbReference type="PANTHER" id="PTHR43547:SF2">
    <property type="entry name" value="HYBRID SIGNAL TRANSDUCTION HISTIDINE KINASE C"/>
    <property type="match status" value="1"/>
</dbReference>
<dbReference type="Gene3D" id="6.10.340.10">
    <property type="match status" value="1"/>
</dbReference>
<dbReference type="InterPro" id="IPR003660">
    <property type="entry name" value="HAMP_dom"/>
</dbReference>
<dbReference type="Pfam" id="PF02518">
    <property type="entry name" value="HATPase_c"/>
    <property type="match status" value="1"/>
</dbReference>
<protein>
    <recommendedName>
        <fullName evidence="2">histidine kinase</fullName>
        <ecNumber evidence="2">2.7.13.3</ecNumber>
    </recommendedName>
</protein>
<evidence type="ECO:0000313" key="9">
    <source>
        <dbReference type="EMBL" id="VAV89714.1"/>
    </source>
</evidence>
<keyword evidence="4 9" id="KW-0808">Transferase</keyword>
<name>A0A3B0R8W9_9ZZZZ</name>
<keyword evidence="3" id="KW-0597">Phosphoprotein</keyword>
<dbReference type="AlphaFoldDB" id="A0A3B0R8W9"/>
<feature type="transmembrane region" description="Helical" evidence="6">
    <location>
        <begin position="35"/>
        <end position="59"/>
    </location>
</feature>
<dbReference type="InterPro" id="IPR005467">
    <property type="entry name" value="His_kinase_dom"/>
</dbReference>
<dbReference type="Pfam" id="PF00512">
    <property type="entry name" value="HisKA"/>
    <property type="match status" value="1"/>
</dbReference>